<keyword evidence="2" id="KW-1185">Reference proteome</keyword>
<comment type="caution">
    <text evidence="1">The sequence shown here is derived from an EMBL/GenBank/DDBJ whole genome shotgun (WGS) entry which is preliminary data.</text>
</comment>
<reference evidence="1" key="1">
    <citation type="submission" date="2022-06" db="EMBL/GenBank/DDBJ databases">
        <title>Lutimaribacter sp. EGI FJ00013, a novel bacterium isolated from a salt lake sediment enrichment.</title>
        <authorList>
            <person name="Gao L."/>
            <person name="Fang B.-Z."/>
            <person name="Li W.-J."/>
        </authorList>
    </citation>
    <scope>NUCLEOTIDE SEQUENCE</scope>
    <source>
        <strain evidence="1">EGI FJ00013</strain>
    </source>
</reference>
<organism evidence="1 2">
    <name type="scientific">Lutimaribacter degradans</name>
    <dbReference type="NCBI Taxonomy" id="2945989"/>
    <lineage>
        <taxon>Bacteria</taxon>
        <taxon>Pseudomonadati</taxon>
        <taxon>Pseudomonadota</taxon>
        <taxon>Alphaproteobacteria</taxon>
        <taxon>Rhodobacterales</taxon>
        <taxon>Roseobacteraceae</taxon>
        <taxon>Lutimaribacter</taxon>
    </lineage>
</organism>
<name>A0ACC5ZVE5_9RHOB</name>
<dbReference type="EMBL" id="JAMQGO010000001">
    <property type="protein sequence ID" value="MCM2561359.1"/>
    <property type="molecule type" value="Genomic_DNA"/>
</dbReference>
<evidence type="ECO:0000313" key="1">
    <source>
        <dbReference type="EMBL" id="MCM2561359.1"/>
    </source>
</evidence>
<protein>
    <submittedName>
        <fullName evidence="1">Integrase arm-type DNA-binding domain-containing protein</fullName>
    </submittedName>
</protein>
<dbReference type="Proteomes" id="UP001203036">
    <property type="component" value="Unassembled WGS sequence"/>
</dbReference>
<gene>
    <name evidence="1" type="ORF">M8744_04305</name>
</gene>
<proteinExistence type="predicted"/>
<sequence length="434" mass="48514">MAKITDGNRGTIAKAEPPAKGQRLIFDDHRDAPRGFGLRITAAGGKAFILKYTIDGRERRKTIGDWPTWTLEAARAEARELARDIAQGKDPLEAKRRRREEPLLKDLAGEWLDKHASGLASEKAIRGYINNDLVPAIGNMKVSDIRRRDVIEVVEAKAEKTPRAAAQVLLYARRLMDYATDRDYIPANPLAGLKPSSITVKGKRDPLKAKVRGRVLDYDEIRAFWTNAETCDLHRLTALALKLVLVTGQRPGEVAGMREDEISGRWWTIPADRRGKTDSAHTVYLTDTALQIITEAKAEIDRLSRRRDEPWRGFIFEARPGRAITNAALCRAVDRQNVALGAKVVQPWGRWTPHDLRRTMRTGLSACRVRPDIAEMTIGHVKGGIIAVYDHHSFDAERQAAWEAWEARLSRIVAGQDPDAAQADNVVKLEGARA</sequence>
<keyword evidence="1" id="KW-0238">DNA-binding</keyword>
<accession>A0ACC5ZVE5</accession>
<evidence type="ECO:0000313" key="2">
    <source>
        <dbReference type="Proteomes" id="UP001203036"/>
    </source>
</evidence>